<proteinExistence type="inferred from homology"/>
<keyword evidence="2" id="KW-1015">Disulfide bond</keyword>
<dbReference type="Proteomes" id="UP000694941">
    <property type="component" value="Unplaced"/>
</dbReference>
<organism evidence="6 7">
    <name type="scientific">Limulus polyphemus</name>
    <name type="common">Atlantic horseshoe crab</name>
    <dbReference type="NCBI Taxonomy" id="6850"/>
    <lineage>
        <taxon>Eukaryota</taxon>
        <taxon>Metazoa</taxon>
        <taxon>Ecdysozoa</taxon>
        <taxon>Arthropoda</taxon>
        <taxon>Chelicerata</taxon>
        <taxon>Merostomata</taxon>
        <taxon>Xiphosura</taxon>
        <taxon>Limulidae</taxon>
        <taxon>Limulus</taxon>
    </lineage>
</organism>
<keyword evidence="3" id="KW-0325">Glycoprotein</keyword>
<reference evidence="7" key="1">
    <citation type="submission" date="2025-08" db="UniProtKB">
        <authorList>
            <consortium name="RefSeq"/>
        </authorList>
    </citation>
    <scope>IDENTIFICATION</scope>
    <source>
        <tissue evidence="7">Muscle</tissue>
    </source>
</reference>
<evidence type="ECO:0000313" key="7">
    <source>
        <dbReference type="RefSeq" id="XP_013774141.1"/>
    </source>
</evidence>
<dbReference type="Pfam" id="PF01630">
    <property type="entry name" value="Glyco_hydro_56"/>
    <property type="match status" value="1"/>
</dbReference>
<accession>A0ABM1B3M4</accession>
<dbReference type="InterPro" id="IPR013785">
    <property type="entry name" value="Aldolase_TIM"/>
</dbReference>
<keyword evidence="5" id="KW-0378">Hydrolase</keyword>
<evidence type="ECO:0000256" key="2">
    <source>
        <dbReference type="ARBA" id="ARBA00023157"/>
    </source>
</evidence>
<dbReference type="InterPro" id="IPR017853">
    <property type="entry name" value="GH"/>
</dbReference>
<evidence type="ECO:0000256" key="3">
    <source>
        <dbReference type="ARBA" id="ARBA00023180"/>
    </source>
</evidence>
<sequence length="375" mass="44631">MEVFQQFVIVFGVLAYLKIYDANNLVELKIFYSSEDELYISNAHYDVKRDKLQTYGRKPKFSVVWNIPSDKCHSFGCFLNLSYYDIISNLNENFTGNSINIFYNIGLFPYIDDNNQWFNGGLPQLGNLTHHLEIVKRDVEETIPKRDFCGLGIIDQEKWRPIWERDWDRMEVYRSESRKLVRKEHPTWNPDDIEKEAKRQFELSARAFMETTLQVITALRPWGSWGYYSFPDCYNHYPGQRDCSEKVKEENDRLSWLFEASRALYPSIYLSHTGMSPDERALYVYGHLSETRRVMKSVKHKIRAYPYMRIFYRDYDREYCLTDLFNTMGQAFKFKMDGVVVWEKQAAVLTKYGCFRLQHYVQQFLGPLAKYLSSL</sequence>
<dbReference type="InterPro" id="IPR018155">
    <property type="entry name" value="Hyaluronidase"/>
</dbReference>
<dbReference type="EC" id="3.2.1.35" evidence="5"/>
<dbReference type="Gene3D" id="3.20.20.70">
    <property type="entry name" value="Aldolase class I"/>
    <property type="match status" value="1"/>
</dbReference>
<dbReference type="InterPro" id="IPR001329">
    <property type="entry name" value="Venom_Hyaluronidase"/>
</dbReference>
<keyword evidence="6" id="KW-1185">Reference proteome</keyword>
<evidence type="ECO:0000256" key="5">
    <source>
        <dbReference type="RuleBase" id="RU610713"/>
    </source>
</evidence>
<dbReference type="PRINTS" id="PR00846">
    <property type="entry name" value="GLHYDRLASE56"/>
</dbReference>
<dbReference type="RefSeq" id="XP_013774141.1">
    <property type="nucleotide sequence ID" value="XM_013918687.2"/>
</dbReference>
<evidence type="ECO:0000256" key="1">
    <source>
        <dbReference type="ARBA" id="ARBA00008871"/>
    </source>
</evidence>
<dbReference type="PRINTS" id="PR00847">
    <property type="entry name" value="HYALURONDASE"/>
</dbReference>
<gene>
    <name evidence="7" type="primary">LOC106459102</name>
</gene>
<comment type="similarity">
    <text evidence="1 4 5">Belongs to the glycosyl hydrolase 56 family.</text>
</comment>
<protein>
    <recommendedName>
        <fullName evidence="5">Hyaluronidase</fullName>
        <ecNumber evidence="5">3.2.1.35</ecNumber>
    </recommendedName>
</protein>
<dbReference type="PANTHER" id="PTHR11769:SF35">
    <property type="entry name" value="HYALURONIDASE"/>
    <property type="match status" value="1"/>
</dbReference>
<keyword evidence="5" id="KW-0326">Glycosidase</keyword>
<dbReference type="PIRSF" id="PIRSF038193">
    <property type="entry name" value="Hyaluronidase"/>
    <property type="match status" value="1"/>
</dbReference>
<dbReference type="PANTHER" id="PTHR11769">
    <property type="entry name" value="HYALURONIDASE"/>
    <property type="match status" value="1"/>
</dbReference>
<dbReference type="SUPFAM" id="SSF51445">
    <property type="entry name" value="(Trans)glycosidases"/>
    <property type="match status" value="1"/>
</dbReference>
<comment type="catalytic activity">
    <reaction evidence="5">
        <text>Random hydrolysis of (1-&gt;4)-linkages between N-acetyl-beta-D-glucosamine and D-glucuronate residues in hyaluronate.</text>
        <dbReference type="EC" id="3.2.1.35"/>
    </reaction>
</comment>
<dbReference type="GeneID" id="106459102"/>
<evidence type="ECO:0000256" key="4">
    <source>
        <dbReference type="PIRNR" id="PIRNR038193"/>
    </source>
</evidence>
<evidence type="ECO:0000313" key="6">
    <source>
        <dbReference type="Proteomes" id="UP000694941"/>
    </source>
</evidence>
<name>A0ABM1B3M4_LIMPO</name>